<evidence type="ECO:0000256" key="5">
    <source>
        <dbReference type="PIRSR" id="PIRSR004846-1"/>
    </source>
</evidence>
<dbReference type="GO" id="GO:0015689">
    <property type="term" value="P:molybdate ion transport"/>
    <property type="evidence" value="ECO:0007669"/>
    <property type="project" value="InterPro"/>
</dbReference>
<dbReference type="RefSeq" id="WP_117323498.1">
    <property type="nucleotide sequence ID" value="NZ_QVTD01000011.1"/>
</dbReference>
<dbReference type="PANTHER" id="PTHR30632">
    <property type="entry name" value="MOLYBDATE-BINDING PERIPLASMIC PROTEIN"/>
    <property type="match status" value="1"/>
</dbReference>
<feature type="binding site" evidence="5">
    <location>
        <position position="147"/>
    </location>
    <ligand>
        <name>molybdate</name>
        <dbReference type="ChEBI" id="CHEBI:36264"/>
    </ligand>
</feature>
<dbReference type="Gene3D" id="3.40.190.10">
    <property type="entry name" value="Periplasmic binding protein-like II"/>
    <property type="match status" value="2"/>
</dbReference>
<dbReference type="OrthoDB" id="9785015at2"/>
<dbReference type="NCBIfam" id="TIGR01256">
    <property type="entry name" value="modA"/>
    <property type="match status" value="1"/>
</dbReference>
<dbReference type="EMBL" id="QVTD01000011">
    <property type="protein sequence ID" value="RFU62039.1"/>
    <property type="molecule type" value="Genomic_DNA"/>
</dbReference>
<feature type="chain" id="PRO_5016695728" evidence="6">
    <location>
        <begin position="23"/>
        <end position="257"/>
    </location>
</feature>
<reference evidence="7 8" key="1">
    <citation type="submission" date="2018-08" db="EMBL/GenBank/DDBJ databases">
        <title>Bacillus chawlae sp. nov., Bacillus glennii sp. nov., and Bacillus saganii sp. nov. Isolated from the Vehicle Assembly Building at Kennedy Space Center where the Viking Spacecraft were Assembled.</title>
        <authorList>
            <person name="Seuylemezian A."/>
            <person name="Vaishampayan P."/>
        </authorList>
    </citation>
    <scope>NUCLEOTIDE SEQUENCE [LARGE SCALE GENOMIC DNA]</scope>
    <source>
        <strain evidence="7 8">V44-8</strain>
    </source>
</reference>
<sequence>MKRFHMLLCALLLFTVISGCNAAKQDGGKKNIELTVSAAVSLKAALEEIRDEFEKENKHINIHFNFGASGTLQQQIIQGAPVDLFFSATEDKFDLLVKDDIIETRRNLLGNEIVLIVPKQSNLDIHSFDGLGNASKIAIGTPEVVPAGEYAHEALKSMGLWNKVEPKIIFAKDVRQALTYVESGNVDAGIVYRTDAKHSKNTEIASEAPHGSHSAIIYPMGILKNTKHPKDSERFYDYLQGEKAMDIFKKFGFKGLD</sequence>
<feature type="binding site" evidence="5">
    <location>
        <position position="192"/>
    </location>
    <ligand>
        <name>molybdate</name>
        <dbReference type="ChEBI" id="CHEBI:36264"/>
    </ligand>
</feature>
<evidence type="ECO:0000256" key="2">
    <source>
        <dbReference type="ARBA" id="ARBA00022505"/>
    </source>
</evidence>
<name>A0A372L9Y7_9BACI</name>
<dbReference type="FunFam" id="3.40.190.10:FF:000035">
    <property type="entry name" value="Molybdate ABC transporter substrate-binding protein"/>
    <property type="match status" value="1"/>
</dbReference>
<keyword evidence="2 5" id="KW-0500">Molybdenum</keyword>
<gene>
    <name evidence="7" type="primary">modA</name>
    <name evidence="7" type="ORF">D0466_15740</name>
</gene>
<evidence type="ECO:0000313" key="8">
    <source>
        <dbReference type="Proteomes" id="UP000262939"/>
    </source>
</evidence>
<keyword evidence="3 5" id="KW-0479">Metal-binding</keyword>
<evidence type="ECO:0000256" key="1">
    <source>
        <dbReference type="ARBA" id="ARBA00009175"/>
    </source>
</evidence>
<dbReference type="InterPro" id="IPR050682">
    <property type="entry name" value="ModA/WtpA"/>
</dbReference>
<feature type="binding site" evidence="5">
    <location>
        <position position="174"/>
    </location>
    <ligand>
        <name>molybdate</name>
        <dbReference type="ChEBI" id="CHEBI:36264"/>
    </ligand>
</feature>
<dbReference type="InterPro" id="IPR005950">
    <property type="entry name" value="ModA"/>
</dbReference>
<evidence type="ECO:0000256" key="6">
    <source>
        <dbReference type="SAM" id="SignalP"/>
    </source>
</evidence>
<organism evidence="7 8">
    <name type="scientific">Peribacillus glennii</name>
    <dbReference type="NCBI Taxonomy" id="2303991"/>
    <lineage>
        <taxon>Bacteria</taxon>
        <taxon>Bacillati</taxon>
        <taxon>Bacillota</taxon>
        <taxon>Bacilli</taxon>
        <taxon>Bacillales</taxon>
        <taxon>Bacillaceae</taxon>
        <taxon>Peribacillus</taxon>
    </lineage>
</organism>
<comment type="caution">
    <text evidence="7">The sequence shown here is derived from an EMBL/GenBank/DDBJ whole genome shotgun (WGS) entry which is preliminary data.</text>
</comment>
<proteinExistence type="inferred from homology"/>
<feature type="signal peptide" evidence="6">
    <location>
        <begin position="1"/>
        <end position="22"/>
    </location>
</feature>
<dbReference type="GO" id="GO:1901359">
    <property type="term" value="F:tungstate binding"/>
    <property type="evidence" value="ECO:0007669"/>
    <property type="project" value="UniProtKB-ARBA"/>
</dbReference>
<dbReference type="PROSITE" id="PS51257">
    <property type="entry name" value="PROKAR_LIPOPROTEIN"/>
    <property type="match status" value="1"/>
</dbReference>
<dbReference type="GO" id="GO:0030973">
    <property type="term" value="F:molybdate ion binding"/>
    <property type="evidence" value="ECO:0007669"/>
    <property type="project" value="TreeGrafter"/>
</dbReference>
<feature type="binding site" evidence="5">
    <location>
        <position position="69"/>
    </location>
    <ligand>
        <name>molybdate</name>
        <dbReference type="ChEBI" id="CHEBI:36264"/>
    </ligand>
</feature>
<protein>
    <submittedName>
        <fullName evidence="7">Molybdate ABC transporter substrate-binding protein</fullName>
    </submittedName>
</protein>
<comment type="similarity">
    <text evidence="1">Belongs to the bacterial solute-binding protein ModA family.</text>
</comment>
<evidence type="ECO:0000256" key="4">
    <source>
        <dbReference type="ARBA" id="ARBA00022729"/>
    </source>
</evidence>
<dbReference type="AlphaFoldDB" id="A0A372L9Y7"/>
<feature type="binding site" evidence="5">
    <location>
        <position position="41"/>
    </location>
    <ligand>
        <name>molybdate</name>
        <dbReference type="ChEBI" id="CHEBI:36264"/>
    </ligand>
</feature>
<evidence type="ECO:0000313" key="7">
    <source>
        <dbReference type="EMBL" id="RFU62039.1"/>
    </source>
</evidence>
<dbReference type="PIRSF" id="PIRSF004846">
    <property type="entry name" value="ModA"/>
    <property type="match status" value="1"/>
</dbReference>
<dbReference type="InterPro" id="IPR041879">
    <property type="entry name" value="YvgL-like_PBP2"/>
</dbReference>
<dbReference type="Pfam" id="PF13531">
    <property type="entry name" value="SBP_bac_11"/>
    <property type="match status" value="1"/>
</dbReference>
<keyword evidence="4 6" id="KW-0732">Signal</keyword>
<dbReference type="PANTHER" id="PTHR30632:SF0">
    <property type="entry name" value="SULFATE-BINDING PROTEIN"/>
    <property type="match status" value="1"/>
</dbReference>
<evidence type="ECO:0000256" key="3">
    <source>
        <dbReference type="ARBA" id="ARBA00022723"/>
    </source>
</evidence>
<dbReference type="CDD" id="cd13537">
    <property type="entry name" value="PBP2_YvgL_like"/>
    <property type="match status" value="1"/>
</dbReference>
<accession>A0A372L9Y7</accession>
<dbReference type="Proteomes" id="UP000262939">
    <property type="component" value="Unassembled WGS sequence"/>
</dbReference>
<keyword evidence="8" id="KW-1185">Reference proteome</keyword>
<dbReference type="GO" id="GO:0046872">
    <property type="term" value="F:metal ion binding"/>
    <property type="evidence" value="ECO:0007669"/>
    <property type="project" value="UniProtKB-KW"/>
</dbReference>
<dbReference type="SUPFAM" id="SSF53850">
    <property type="entry name" value="Periplasmic binding protein-like II"/>
    <property type="match status" value="1"/>
</dbReference>